<keyword evidence="1" id="KW-0732">Signal</keyword>
<keyword evidence="3" id="KW-1185">Reference proteome</keyword>
<gene>
    <name evidence="2" type="ORF">CEXT_316771</name>
</gene>
<organism evidence="2 3">
    <name type="scientific">Caerostris extrusa</name>
    <name type="common">Bark spider</name>
    <name type="synonym">Caerostris bankana</name>
    <dbReference type="NCBI Taxonomy" id="172846"/>
    <lineage>
        <taxon>Eukaryota</taxon>
        <taxon>Metazoa</taxon>
        <taxon>Ecdysozoa</taxon>
        <taxon>Arthropoda</taxon>
        <taxon>Chelicerata</taxon>
        <taxon>Arachnida</taxon>
        <taxon>Araneae</taxon>
        <taxon>Araneomorphae</taxon>
        <taxon>Entelegynae</taxon>
        <taxon>Araneoidea</taxon>
        <taxon>Araneidae</taxon>
        <taxon>Caerostris</taxon>
    </lineage>
</organism>
<evidence type="ECO:0000313" key="2">
    <source>
        <dbReference type="EMBL" id="GIY85820.1"/>
    </source>
</evidence>
<proteinExistence type="predicted"/>
<feature type="signal peptide" evidence="1">
    <location>
        <begin position="1"/>
        <end position="16"/>
    </location>
</feature>
<sequence>MHIVLCFSALNSLAMSLATSLGKETTSCHGYFVHSEANEYLLSSPLVTVDQPLILSLRETPVEDLCRSIEYHAKFVTTFCWELGDVEDKNWNWLEHLSHFQELIPYEQVSNSPP</sequence>
<feature type="chain" id="PRO_5043752814" evidence="1">
    <location>
        <begin position="17"/>
        <end position="114"/>
    </location>
</feature>
<dbReference type="Proteomes" id="UP001054945">
    <property type="component" value="Unassembled WGS sequence"/>
</dbReference>
<dbReference type="AlphaFoldDB" id="A0AAV4WV84"/>
<accession>A0AAV4WV84</accession>
<comment type="caution">
    <text evidence="2">The sequence shown here is derived from an EMBL/GenBank/DDBJ whole genome shotgun (WGS) entry which is preliminary data.</text>
</comment>
<reference evidence="2 3" key="1">
    <citation type="submission" date="2021-06" db="EMBL/GenBank/DDBJ databases">
        <title>Caerostris extrusa draft genome.</title>
        <authorList>
            <person name="Kono N."/>
            <person name="Arakawa K."/>
        </authorList>
    </citation>
    <scope>NUCLEOTIDE SEQUENCE [LARGE SCALE GENOMIC DNA]</scope>
</reference>
<evidence type="ECO:0000256" key="1">
    <source>
        <dbReference type="SAM" id="SignalP"/>
    </source>
</evidence>
<protein>
    <submittedName>
        <fullName evidence="2">Uncharacterized protein</fullName>
    </submittedName>
</protein>
<evidence type="ECO:0000313" key="3">
    <source>
        <dbReference type="Proteomes" id="UP001054945"/>
    </source>
</evidence>
<name>A0AAV4WV84_CAEEX</name>
<dbReference type="EMBL" id="BPLR01016700">
    <property type="protein sequence ID" value="GIY85820.1"/>
    <property type="molecule type" value="Genomic_DNA"/>
</dbReference>